<name>A0A1V4IRA5_9CLOT</name>
<comment type="caution">
    <text evidence="1">The sequence shown here is derived from an EMBL/GenBank/DDBJ whole genome shotgun (WGS) entry which is preliminary data.</text>
</comment>
<reference evidence="1 2" key="1">
    <citation type="submission" date="2017-03" db="EMBL/GenBank/DDBJ databases">
        <title>Genome sequence of Clostridium oryzae DSM 28571.</title>
        <authorList>
            <person name="Poehlein A."/>
            <person name="Daniel R."/>
        </authorList>
    </citation>
    <scope>NUCLEOTIDE SEQUENCE [LARGE SCALE GENOMIC DNA]</scope>
    <source>
        <strain evidence="1 2">DSM 28571</strain>
    </source>
</reference>
<dbReference type="AlphaFoldDB" id="A0A1V4IRA5"/>
<protein>
    <submittedName>
        <fullName evidence="1">Uncharacterized protein</fullName>
    </submittedName>
</protein>
<gene>
    <name evidence="1" type="ORF">CLORY_16880</name>
</gene>
<accession>A0A1V4IRA5</accession>
<dbReference type="Proteomes" id="UP000190080">
    <property type="component" value="Unassembled WGS sequence"/>
</dbReference>
<organism evidence="1 2">
    <name type="scientific">Clostridium oryzae</name>
    <dbReference type="NCBI Taxonomy" id="1450648"/>
    <lineage>
        <taxon>Bacteria</taxon>
        <taxon>Bacillati</taxon>
        <taxon>Bacillota</taxon>
        <taxon>Clostridia</taxon>
        <taxon>Eubacteriales</taxon>
        <taxon>Clostridiaceae</taxon>
        <taxon>Clostridium</taxon>
    </lineage>
</organism>
<keyword evidence="2" id="KW-1185">Reference proteome</keyword>
<dbReference type="RefSeq" id="WP_079423243.1">
    <property type="nucleotide sequence ID" value="NZ_MZGV01000014.1"/>
</dbReference>
<dbReference type="EMBL" id="MZGV01000014">
    <property type="protein sequence ID" value="OPJ62558.1"/>
    <property type="molecule type" value="Genomic_DNA"/>
</dbReference>
<sequence length="60" mass="6900">MNFGHREGYALHDLDNGSIAVVKVLNEYRSEEEATEAMLALLFKEKTEEELIDEYAKKPI</sequence>
<proteinExistence type="predicted"/>
<dbReference type="STRING" id="1450648.CLORY_16880"/>
<evidence type="ECO:0000313" key="1">
    <source>
        <dbReference type="EMBL" id="OPJ62558.1"/>
    </source>
</evidence>
<evidence type="ECO:0000313" key="2">
    <source>
        <dbReference type="Proteomes" id="UP000190080"/>
    </source>
</evidence>